<feature type="compositionally biased region" description="Basic and acidic residues" evidence="2">
    <location>
        <begin position="111"/>
        <end position="120"/>
    </location>
</feature>
<feature type="compositionally biased region" description="Polar residues" evidence="2">
    <location>
        <begin position="221"/>
        <end position="232"/>
    </location>
</feature>
<gene>
    <name evidence="3" type="ORF">J4Q44_G00179760</name>
</gene>
<name>A0AAN8LPJ7_9TELE</name>
<feature type="coiled-coil region" evidence="1">
    <location>
        <begin position="451"/>
        <end position="478"/>
    </location>
</feature>
<sequence>MFTVNFNLLCMKAAGSIMSLHSLVDEAIKLCKVEETKINENILQYREILRSLRPQQEDCKEKKLTDDVEMDPDVQPEERPEMELLNRMLEKALRVRVGTAPQKDPQNCTGPKKEPVDATHCKGRALTPGGTKGNRNGFKTTSRPITVDKKESRKSSASHLYRGGKGRMGHPVGHSGQGRASIIRGSVQIQKRSVVSSKGFPPQSSGKAVKQAGPPGPVSHDQGQSPQASSAHHQVEVSHRCMSAAATSFQTPNEEPVSVSHMEGTPKAHVVSPPQNGVPSQLLTKWISLRTKQSRLWDNVLAQQSKPVAERSHFTERVKATFPREWPTSGSPADTGAQVDRLTQLCTDLSHCYQSERLLLLTGQTFRTTGTEPATCQNREYESLLMLEGLEKMVADLWKRAGQMRKEQEAWDRWRRPKGEGAGAFCPVRRRGEWGDLSGVTPLPPTLTYISQAELQEVERLRLRVELLQQEVHLHQALSDTMVMLSTPGPPNPAALRDIYSLLGEGGVMFPTLVLDTEPD</sequence>
<feature type="compositionally biased region" description="Polar residues" evidence="2">
    <location>
        <begin position="187"/>
        <end position="206"/>
    </location>
</feature>
<dbReference type="PANTHER" id="PTHR14870:SF1">
    <property type="entry name" value="TUBULIN EPSILON AND DELTA COMPLEX PROTEIN 2"/>
    <property type="match status" value="1"/>
</dbReference>
<comment type="caution">
    <text evidence="3">The sequence shown here is derived from an EMBL/GenBank/DDBJ whole genome shotgun (WGS) entry which is preliminary data.</text>
</comment>
<protein>
    <submittedName>
        <fullName evidence="3">Uncharacterized protein</fullName>
    </submittedName>
</protein>
<reference evidence="3 4" key="1">
    <citation type="submission" date="2021-04" db="EMBL/GenBank/DDBJ databases">
        <authorList>
            <person name="De Guttry C."/>
            <person name="Zahm M."/>
            <person name="Klopp C."/>
            <person name="Cabau C."/>
            <person name="Louis A."/>
            <person name="Berthelot C."/>
            <person name="Parey E."/>
            <person name="Roest Crollius H."/>
            <person name="Montfort J."/>
            <person name="Robinson-Rechavi M."/>
            <person name="Bucao C."/>
            <person name="Bouchez O."/>
            <person name="Gislard M."/>
            <person name="Lluch J."/>
            <person name="Milhes M."/>
            <person name="Lampietro C."/>
            <person name="Lopez Roques C."/>
            <person name="Donnadieu C."/>
            <person name="Braasch I."/>
            <person name="Desvignes T."/>
            <person name="Postlethwait J."/>
            <person name="Bobe J."/>
            <person name="Wedekind C."/>
            <person name="Guiguen Y."/>
        </authorList>
    </citation>
    <scope>NUCLEOTIDE SEQUENCE [LARGE SCALE GENOMIC DNA]</scope>
    <source>
        <strain evidence="3">Cs_M1</strain>
        <tissue evidence="3">Blood</tissue>
    </source>
</reference>
<evidence type="ECO:0000313" key="3">
    <source>
        <dbReference type="EMBL" id="KAK6312312.1"/>
    </source>
</evidence>
<dbReference type="PANTHER" id="PTHR14870">
    <property type="entry name" value="TUBULIN EPSILON AND DELTA COMPLEX PROTEIN 2"/>
    <property type="match status" value="1"/>
</dbReference>
<evidence type="ECO:0000313" key="4">
    <source>
        <dbReference type="Proteomes" id="UP001356427"/>
    </source>
</evidence>
<dbReference type="Pfam" id="PF15764">
    <property type="entry name" value="DUF4693"/>
    <property type="match status" value="1"/>
</dbReference>
<organism evidence="3 4">
    <name type="scientific">Coregonus suidteri</name>
    <dbReference type="NCBI Taxonomy" id="861788"/>
    <lineage>
        <taxon>Eukaryota</taxon>
        <taxon>Metazoa</taxon>
        <taxon>Chordata</taxon>
        <taxon>Craniata</taxon>
        <taxon>Vertebrata</taxon>
        <taxon>Euteleostomi</taxon>
        <taxon>Actinopterygii</taxon>
        <taxon>Neopterygii</taxon>
        <taxon>Teleostei</taxon>
        <taxon>Protacanthopterygii</taxon>
        <taxon>Salmoniformes</taxon>
        <taxon>Salmonidae</taxon>
        <taxon>Coregoninae</taxon>
        <taxon>Coregonus</taxon>
    </lineage>
</organism>
<keyword evidence="4" id="KW-1185">Reference proteome</keyword>
<dbReference type="InterPro" id="IPR031518">
    <property type="entry name" value="DUF4693"/>
</dbReference>
<proteinExistence type="predicted"/>
<feature type="region of interest" description="Disordered" evidence="2">
    <location>
        <begin position="98"/>
        <end position="239"/>
    </location>
</feature>
<dbReference type="EMBL" id="JAGTTL010000015">
    <property type="protein sequence ID" value="KAK6312312.1"/>
    <property type="molecule type" value="Genomic_DNA"/>
</dbReference>
<dbReference type="AlphaFoldDB" id="A0AAN8LPJ7"/>
<evidence type="ECO:0000256" key="2">
    <source>
        <dbReference type="SAM" id="MobiDB-lite"/>
    </source>
</evidence>
<accession>A0AAN8LPJ7</accession>
<keyword evidence="1" id="KW-0175">Coiled coil</keyword>
<feature type="compositionally biased region" description="Polar residues" evidence="2">
    <location>
        <begin position="133"/>
        <end position="144"/>
    </location>
</feature>
<evidence type="ECO:0000256" key="1">
    <source>
        <dbReference type="SAM" id="Coils"/>
    </source>
</evidence>
<dbReference type="Proteomes" id="UP001356427">
    <property type="component" value="Unassembled WGS sequence"/>
</dbReference>